<dbReference type="AlphaFoldDB" id="A0AAQ3QPG3"/>
<evidence type="ECO:0000313" key="3">
    <source>
        <dbReference type="Proteomes" id="UP001327560"/>
    </source>
</evidence>
<dbReference type="EMBL" id="CP136898">
    <property type="protein sequence ID" value="WOL20466.1"/>
    <property type="molecule type" value="Genomic_DNA"/>
</dbReference>
<keyword evidence="3" id="KW-1185">Reference proteome</keyword>
<feature type="compositionally biased region" description="Basic and acidic residues" evidence="1">
    <location>
        <begin position="67"/>
        <end position="80"/>
    </location>
</feature>
<sequence length="163" mass="18415">MRAEISAVQAEAERLRGEVKRLEGDVNDYRDEPPLHAASPATTPHLSLRPHDAVHPHAPATKASASDGDKKEEMEWEVHRKQTWRSKTQQVGKQRWRCHPPKIASSESDTLPCTAPRSVKPPPRGRPPLHGRCLHPAVSPPLYYHSRVPNKGKVKACCTRRWR</sequence>
<dbReference type="Proteomes" id="UP001327560">
    <property type="component" value="Chromosome 9"/>
</dbReference>
<proteinExistence type="predicted"/>
<feature type="compositionally biased region" description="Basic and acidic residues" evidence="1">
    <location>
        <begin position="18"/>
        <end position="34"/>
    </location>
</feature>
<accession>A0AAQ3QPG3</accession>
<protein>
    <submittedName>
        <fullName evidence="2">Uncharacterized protein</fullName>
    </submittedName>
</protein>
<feature type="region of interest" description="Disordered" evidence="1">
    <location>
        <begin position="18"/>
        <end position="132"/>
    </location>
</feature>
<name>A0AAQ3QPG3_9LILI</name>
<organism evidence="2 3">
    <name type="scientific">Canna indica</name>
    <name type="common">Indian-shot</name>
    <dbReference type="NCBI Taxonomy" id="4628"/>
    <lineage>
        <taxon>Eukaryota</taxon>
        <taxon>Viridiplantae</taxon>
        <taxon>Streptophyta</taxon>
        <taxon>Embryophyta</taxon>
        <taxon>Tracheophyta</taxon>
        <taxon>Spermatophyta</taxon>
        <taxon>Magnoliopsida</taxon>
        <taxon>Liliopsida</taxon>
        <taxon>Zingiberales</taxon>
        <taxon>Cannaceae</taxon>
        <taxon>Canna</taxon>
    </lineage>
</organism>
<evidence type="ECO:0000256" key="1">
    <source>
        <dbReference type="SAM" id="MobiDB-lite"/>
    </source>
</evidence>
<gene>
    <name evidence="2" type="ORF">Cni_G29271</name>
</gene>
<reference evidence="2 3" key="1">
    <citation type="submission" date="2023-10" db="EMBL/GenBank/DDBJ databases">
        <title>Chromosome-scale genome assembly provides insights into flower coloration mechanisms of Canna indica.</title>
        <authorList>
            <person name="Li C."/>
        </authorList>
    </citation>
    <scope>NUCLEOTIDE SEQUENCE [LARGE SCALE GENOMIC DNA]</scope>
    <source>
        <tissue evidence="2">Flower</tissue>
    </source>
</reference>
<evidence type="ECO:0000313" key="2">
    <source>
        <dbReference type="EMBL" id="WOL20466.1"/>
    </source>
</evidence>